<accession>A0A5C6FEG8</accession>
<gene>
    <name evidence="3" type="ORF">Poly51_01110</name>
</gene>
<comment type="caution">
    <text evidence="3">The sequence shown here is derived from an EMBL/GenBank/DDBJ whole genome shotgun (WGS) entry which is preliminary data.</text>
</comment>
<keyword evidence="2" id="KW-1133">Transmembrane helix</keyword>
<evidence type="ECO:0000256" key="2">
    <source>
        <dbReference type="SAM" id="Phobius"/>
    </source>
</evidence>
<name>A0A5C6FEG8_9BACT</name>
<reference evidence="3 4" key="1">
    <citation type="submission" date="2019-02" db="EMBL/GenBank/DDBJ databases">
        <title>Deep-cultivation of Planctomycetes and their phenomic and genomic characterization uncovers novel biology.</title>
        <authorList>
            <person name="Wiegand S."/>
            <person name="Jogler M."/>
            <person name="Boedeker C."/>
            <person name="Pinto D."/>
            <person name="Vollmers J."/>
            <person name="Rivas-Marin E."/>
            <person name="Kohn T."/>
            <person name="Peeters S.H."/>
            <person name="Heuer A."/>
            <person name="Rast P."/>
            <person name="Oberbeckmann S."/>
            <person name="Bunk B."/>
            <person name="Jeske O."/>
            <person name="Meyerdierks A."/>
            <person name="Storesund J.E."/>
            <person name="Kallscheuer N."/>
            <person name="Luecker S."/>
            <person name="Lage O.M."/>
            <person name="Pohl T."/>
            <person name="Merkel B.J."/>
            <person name="Hornburger P."/>
            <person name="Mueller R.-W."/>
            <person name="Bruemmer F."/>
            <person name="Labrenz M."/>
            <person name="Spormann A.M."/>
            <person name="Op Den Camp H."/>
            <person name="Overmann J."/>
            <person name="Amann R."/>
            <person name="Jetten M.S.M."/>
            <person name="Mascher T."/>
            <person name="Medema M.H."/>
            <person name="Devos D.P."/>
            <person name="Kaster A.-K."/>
            <person name="Ovreas L."/>
            <person name="Rohde M."/>
            <person name="Galperin M.Y."/>
            <person name="Jogler C."/>
        </authorList>
    </citation>
    <scope>NUCLEOTIDE SEQUENCE [LARGE SCALE GENOMIC DNA]</scope>
    <source>
        <strain evidence="3 4">Poly51</strain>
    </source>
</reference>
<protein>
    <submittedName>
        <fullName evidence="3">Uncharacterized protein</fullName>
    </submittedName>
</protein>
<keyword evidence="4" id="KW-1185">Reference proteome</keyword>
<feature type="transmembrane region" description="Helical" evidence="2">
    <location>
        <begin position="91"/>
        <end position="111"/>
    </location>
</feature>
<keyword evidence="2" id="KW-0812">Transmembrane</keyword>
<dbReference type="AlphaFoldDB" id="A0A5C6FEG8"/>
<dbReference type="Proteomes" id="UP000318288">
    <property type="component" value="Unassembled WGS sequence"/>
</dbReference>
<keyword evidence="2" id="KW-0472">Membrane</keyword>
<evidence type="ECO:0000313" key="4">
    <source>
        <dbReference type="Proteomes" id="UP000318288"/>
    </source>
</evidence>
<proteinExistence type="predicted"/>
<feature type="region of interest" description="Disordered" evidence="1">
    <location>
        <begin position="130"/>
        <end position="172"/>
    </location>
</feature>
<dbReference type="EMBL" id="SJPW01000001">
    <property type="protein sequence ID" value="TWU59838.1"/>
    <property type="molecule type" value="Genomic_DNA"/>
</dbReference>
<organism evidence="3 4">
    <name type="scientific">Rubripirellula tenax</name>
    <dbReference type="NCBI Taxonomy" id="2528015"/>
    <lineage>
        <taxon>Bacteria</taxon>
        <taxon>Pseudomonadati</taxon>
        <taxon>Planctomycetota</taxon>
        <taxon>Planctomycetia</taxon>
        <taxon>Pirellulales</taxon>
        <taxon>Pirellulaceae</taxon>
        <taxon>Rubripirellula</taxon>
    </lineage>
</organism>
<sequence>MRRSETRTTFIMMPDSIHPENNNDDAIGDDAPDERAFDALLIEAMGTSEPPDLTFQILSRLRQEPVATARTVRPIASESPASSQRRSSKGMLGWCVALAALAASVVGIVWMRGNHSPAIQIATASQDASNETSSAVAVDIPPKSPVPTDATGNNETGNNDLLRAPRTRPEGIPMTLPVAVGDTPSSEGNPLLAPEATRNPGQWSPLPAITWVAQRSGNEMLAYWAAIGIRPADQASDQQVIDRVKRSSGIELSIADLANAKSIQERIATDDDSKAVAGRWLAHVTDGGIDQLSPENRSRLVNDVAKSFAGQSPLDHTVAQWIDGRGESSSAFYTAMAGSSKSVTDGVLARRLASLTLNADLRCTRCHDSYIEGSGRQADYWSLVGLLDQSLVRNKNQWTVTPSAPSKPLFYDLIDGRRRVATAGVPGRWLAEDDATDSLADWSSRLVGSPQLATGIVNSLWEMVHGQPLRGRVVDPMNAPHNDALSSLESFLVDDLRNSNFDLGRSLALILASPANNRAVPQSLEDAWVIENAEAKAAAEAFAAALPEKSNLPLTRRLDEAMRAIGAKLGDDGKIALAQIGENGVKGPKVNADSLSWDFPDRAQALPVQWLLPIEDSTERARHLAYLAGLNELPKPVERALSAMKAAAVDETTLQTRVWWMVK</sequence>
<feature type="compositionally biased region" description="Polar residues" evidence="1">
    <location>
        <begin position="150"/>
        <end position="159"/>
    </location>
</feature>
<evidence type="ECO:0000256" key="1">
    <source>
        <dbReference type="SAM" id="MobiDB-lite"/>
    </source>
</evidence>
<evidence type="ECO:0000313" key="3">
    <source>
        <dbReference type="EMBL" id="TWU59838.1"/>
    </source>
</evidence>